<accession>E1IDS1</accession>
<evidence type="ECO:0000256" key="4">
    <source>
        <dbReference type="ARBA" id="ARBA00022729"/>
    </source>
</evidence>
<keyword evidence="8" id="KW-1185">Reference proteome</keyword>
<dbReference type="PIRSF" id="PIRSF002741">
    <property type="entry name" value="MppA"/>
    <property type="match status" value="1"/>
</dbReference>
<dbReference type="CDD" id="cd08504">
    <property type="entry name" value="PBP2_OppA"/>
    <property type="match status" value="1"/>
</dbReference>
<comment type="caution">
    <text evidence="7">The sequence shown here is derived from an EMBL/GenBank/DDBJ whole genome shotgun (WGS) entry which is preliminary data.</text>
</comment>
<organism evidence="7 8">
    <name type="scientific">Oscillochloris trichoides DG-6</name>
    <dbReference type="NCBI Taxonomy" id="765420"/>
    <lineage>
        <taxon>Bacteria</taxon>
        <taxon>Bacillati</taxon>
        <taxon>Chloroflexota</taxon>
        <taxon>Chloroflexia</taxon>
        <taxon>Chloroflexales</taxon>
        <taxon>Chloroflexineae</taxon>
        <taxon>Oscillochloridaceae</taxon>
        <taxon>Oscillochloris</taxon>
    </lineage>
</organism>
<reference evidence="7 8" key="1">
    <citation type="journal article" date="2011" name="J. Bacteriol.">
        <title>Draft genome sequence of the anoxygenic filamentous phototrophic bacterium Oscillochloris trichoides subsp. DG-6.</title>
        <authorList>
            <person name="Kuznetsov B.B."/>
            <person name="Ivanovsky R.N."/>
            <person name="Keppen O.I."/>
            <person name="Sukhacheva M.V."/>
            <person name="Bumazhkin B.K."/>
            <person name="Patutina E.O."/>
            <person name="Beletsky A.V."/>
            <person name="Mardanov A.V."/>
            <person name="Baslerov R.V."/>
            <person name="Panteleeva A.N."/>
            <person name="Kolganova T.V."/>
            <person name="Ravin N.V."/>
            <person name="Skryabin K.G."/>
        </authorList>
    </citation>
    <scope>NUCLEOTIDE SEQUENCE [LARGE SCALE GENOMIC DNA]</scope>
    <source>
        <strain evidence="7 8">DG-6</strain>
    </source>
</reference>
<feature type="domain" description="Solute-binding protein family 5" evidence="6">
    <location>
        <begin position="84"/>
        <end position="453"/>
    </location>
</feature>
<sequence length="533" mass="58690">MMRRLLLWLLLALLLTGCGFARPAPSVFMPVPAGLPPGNGGTLIMAWGARDPNTLDPALSGDVGSAFVIRQLFSGLVRLDVNLEVQPDLAETWQISEDGLIYTFTLRADARFADGRAITSADVIYSLERACDPQLGSNLPAATYLSDIVGATEKLRGQAQKIAGLRAIDDRTLEITIDAPKSYFLSKLTHPSSFVVDEQAVVAGGATWTEQPNGSGPFEIEEWRHDQLLVIKRNLNYYRDLPKLDRVRFLIGAAASNPQMLYEQGQIDLTEVPSYALARVQDTSNPLAKELVQVPQLSLYYIGLNVNLPPFDDPKVREAFSLLLDRQKLTEVSLYGAVEQAHGILPPGIPGYNPDLPASSSDMDRVRTLIAESRYGSIENLPPIVAYGGWSGVLQEVAEQQLGLKIEVRGYEDFGDYLAALDRQEFQIYGTGWIADYPDPQNFVDVLFRGGSSQNHTGYDNPEVNVLLDQAAVATDEATRLELYRQAEQIILADVPVIPIYHDVSYTLVKPYVRGLNITPMGILDLSSVELVR</sequence>
<dbReference type="PANTHER" id="PTHR30290">
    <property type="entry name" value="PERIPLASMIC BINDING COMPONENT OF ABC TRANSPORTER"/>
    <property type="match status" value="1"/>
</dbReference>
<dbReference type="GO" id="GO:0030313">
    <property type="term" value="C:cell envelope"/>
    <property type="evidence" value="ECO:0007669"/>
    <property type="project" value="UniProtKB-SubCell"/>
</dbReference>
<evidence type="ECO:0000256" key="2">
    <source>
        <dbReference type="ARBA" id="ARBA00005695"/>
    </source>
</evidence>
<dbReference type="AlphaFoldDB" id="E1IDS1"/>
<dbReference type="OrthoDB" id="9783874at2"/>
<evidence type="ECO:0000313" key="7">
    <source>
        <dbReference type="EMBL" id="EFO80642.1"/>
    </source>
</evidence>
<comment type="similarity">
    <text evidence="2">Belongs to the bacterial solute-binding protein 5 family.</text>
</comment>
<dbReference type="GO" id="GO:0043190">
    <property type="term" value="C:ATP-binding cassette (ABC) transporter complex"/>
    <property type="evidence" value="ECO:0007669"/>
    <property type="project" value="InterPro"/>
</dbReference>
<dbReference type="EMBL" id="ADVR01000044">
    <property type="protein sequence ID" value="EFO80642.1"/>
    <property type="molecule type" value="Genomic_DNA"/>
</dbReference>
<evidence type="ECO:0000313" key="8">
    <source>
        <dbReference type="Proteomes" id="UP000054010"/>
    </source>
</evidence>
<dbReference type="PROSITE" id="PS51257">
    <property type="entry name" value="PROKAR_LIPOPROTEIN"/>
    <property type="match status" value="1"/>
</dbReference>
<proteinExistence type="inferred from homology"/>
<name>E1IDS1_9CHLR</name>
<dbReference type="eggNOG" id="COG4166">
    <property type="taxonomic scope" value="Bacteria"/>
</dbReference>
<feature type="chain" id="PRO_5003147013" evidence="5">
    <location>
        <begin position="22"/>
        <end position="533"/>
    </location>
</feature>
<keyword evidence="3" id="KW-0813">Transport</keyword>
<dbReference type="Gene3D" id="3.40.190.10">
    <property type="entry name" value="Periplasmic binding protein-like II"/>
    <property type="match status" value="1"/>
</dbReference>
<comment type="subcellular location">
    <subcellularLocation>
        <location evidence="1">Cell envelope</location>
    </subcellularLocation>
</comment>
<feature type="signal peptide" evidence="5">
    <location>
        <begin position="1"/>
        <end position="21"/>
    </location>
</feature>
<gene>
    <name evidence="7" type="ORF">OSCT_1472</name>
</gene>
<dbReference type="SUPFAM" id="SSF53850">
    <property type="entry name" value="Periplasmic binding protein-like II"/>
    <property type="match status" value="1"/>
</dbReference>
<dbReference type="Proteomes" id="UP000054010">
    <property type="component" value="Unassembled WGS sequence"/>
</dbReference>
<evidence type="ECO:0000256" key="1">
    <source>
        <dbReference type="ARBA" id="ARBA00004196"/>
    </source>
</evidence>
<dbReference type="PANTHER" id="PTHR30290:SF10">
    <property type="entry name" value="PERIPLASMIC OLIGOPEPTIDE-BINDING PROTEIN-RELATED"/>
    <property type="match status" value="1"/>
</dbReference>
<evidence type="ECO:0000256" key="3">
    <source>
        <dbReference type="ARBA" id="ARBA00022448"/>
    </source>
</evidence>
<dbReference type="Gene3D" id="3.90.76.10">
    <property type="entry name" value="Dipeptide-binding Protein, Domain 1"/>
    <property type="match status" value="1"/>
</dbReference>
<dbReference type="GO" id="GO:0042597">
    <property type="term" value="C:periplasmic space"/>
    <property type="evidence" value="ECO:0007669"/>
    <property type="project" value="UniProtKB-ARBA"/>
</dbReference>
<evidence type="ECO:0000256" key="5">
    <source>
        <dbReference type="SAM" id="SignalP"/>
    </source>
</evidence>
<dbReference type="GO" id="GO:0015833">
    <property type="term" value="P:peptide transport"/>
    <property type="evidence" value="ECO:0007669"/>
    <property type="project" value="TreeGrafter"/>
</dbReference>
<evidence type="ECO:0000259" key="6">
    <source>
        <dbReference type="Pfam" id="PF00496"/>
    </source>
</evidence>
<keyword evidence="4 5" id="KW-0732">Signal</keyword>
<dbReference type="Pfam" id="PF00496">
    <property type="entry name" value="SBP_bac_5"/>
    <property type="match status" value="1"/>
</dbReference>
<dbReference type="GO" id="GO:1904680">
    <property type="term" value="F:peptide transmembrane transporter activity"/>
    <property type="evidence" value="ECO:0007669"/>
    <property type="project" value="TreeGrafter"/>
</dbReference>
<dbReference type="HOGENOM" id="CLU_017028_0_3_0"/>
<dbReference type="Gene3D" id="3.10.105.10">
    <property type="entry name" value="Dipeptide-binding Protein, Domain 3"/>
    <property type="match status" value="1"/>
</dbReference>
<dbReference type="InterPro" id="IPR000914">
    <property type="entry name" value="SBP_5_dom"/>
</dbReference>
<dbReference type="InterPro" id="IPR030678">
    <property type="entry name" value="Peptide/Ni-bd"/>
</dbReference>
<protein>
    <submittedName>
        <fullName evidence="7">Extracellular solute-binding protein</fullName>
    </submittedName>
</protein>
<dbReference type="STRING" id="765420.OSCT_1472"/>
<dbReference type="InterPro" id="IPR039424">
    <property type="entry name" value="SBP_5"/>
</dbReference>